<dbReference type="Gene3D" id="2.60.120.650">
    <property type="entry name" value="Cupin"/>
    <property type="match status" value="1"/>
</dbReference>
<dbReference type="Pfam" id="PF00415">
    <property type="entry name" value="RCC1"/>
    <property type="match status" value="1"/>
</dbReference>
<feature type="repeat" description="RCC1" evidence="2">
    <location>
        <begin position="45"/>
        <end position="111"/>
    </location>
</feature>
<dbReference type="Pfam" id="PF13540">
    <property type="entry name" value="RCC1_2"/>
    <property type="match status" value="1"/>
</dbReference>
<gene>
    <name evidence="3" type="ORF">PGLA2088_LOCUS25414</name>
</gene>
<evidence type="ECO:0000256" key="2">
    <source>
        <dbReference type="PROSITE-ProRule" id="PRU00235"/>
    </source>
</evidence>
<evidence type="ECO:0000313" key="3">
    <source>
        <dbReference type="EMBL" id="CAE8687308.1"/>
    </source>
</evidence>
<dbReference type="InterPro" id="IPR009091">
    <property type="entry name" value="RCC1/BLIP-II"/>
</dbReference>
<dbReference type="Pfam" id="PF00023">
    <property type="entry name" value="Ank"/>
    <property type="match status" value="1"/>
</dbReference>
<dbReference type="InterPro" id="IPR000408">
    <property type="entry name" value="Reg_chr_condens"/>
</dbReference>
<dbReference type="Gene3D" id="2.130.10.30">
    <property type="entry name" value="Regulator of chromosome condensation 1/beta-lactamase-inhibitor protein II"/>
    <property type="match status" value="2"/>
</dbReference>
<reference evidence="3" key="1">
    <citation type="submission" date="2021-02" db="EMBL/GenBank/DDBJ databases">
        <authorList>
            <person name="Dougan E. K."/>
            <person name="Rhodes N."/>
            <person name="Thang M."/>
            <person name="Chan C."/>
        </authorList>
    </citation>
    <scope>NUCLEOTIDE SEQUENCE</scope>
</reference>
<evidence type="ECO:0000313" key="4">
    <source>
        <dbReference type="Proteomes" id="UP000626109"/>
    </source>
</evidence>
<dbReference type="InterPro" id="IPR051553">
    <property type="entry name" value="Ran_GTPase-activating"/>
</dbReference>
<feature type="repeat" description="RCC1" evidence="2">
    <location>
        <begin position="272"/>
        <end position="321"/>
    </location>
</feature>
<dbReference type="PANTHER" id="PTHR45982">
    <property type="entry name" value="REGULATOR OF CHROMOSOME CONDENSATION"/>
    <property type="match status" value="1"/>
</dbReference>
<dbReference type="Pfam" id="PF12796">
    <property type="entry name" value="Ank_2"/>
    <property type="match status" value="1"/>
</dbReference>
<dbReference type="PROSITE" id="PS50088">
    <property type="entry name" value="ANK_REPEAT"/>
    <property type="match status" value="1"/>
</dbReference>
<dbReference type="PANTHER" id="PTHR45982:SF1">
    <property type="entry name" value="REGULATOR OF CHROMOSOME CONDENSATION"/>
    <property type="match status" value="1"/>
</dbReference>
<name>A0A813JXF2_POLGL</name>
<dbReference type="SUPFAM" id="SSF50985">
    <property type="entry name" value="RCC1/BLIP-II"/>
    <property type="match status" value="1"/>
</dbReference>
<sequence>DPLQLKAEAVPGLPRPGWFGALSGSTGVKEMSIGMEHGAFVTHGGELFCVGGNEWGQCGVMPPRQKGPMGALENRSRMEVEFPVKVCFPETAGPIVSVEVGGRHTIASDSTGRRYAFGDDRRIQLGLGDTRTGGSDERHSYGVIHSDALGGKQVKADMKRAVTYRYYDPHMQSTPVETVSPEVQNRPPYPPAAFLACGEDFTIAVHRDSPDWYADKDETNVLLCCGENGTGQCGRTLAQQQQAWLPVRFPKHIRTKQLSAGQSHCLALLQNGQVYAWGANSQGQVGNGKRSLVPKPMQVTLEPRLPAASSASRESLQNEPDTVTAHDIYKRAMYRHATARGKTSEEVPAPPKVDKFPGTVTSISCGFRSSAVICEVPQQPCASFLPQLLKPLASVRLDLRPLRAVARSGGSFRSGMERPSVLEWWHGTGSSLVFDTRRSSQLHQALRGWSLGDAAAPPLLRRRWSRSPIATLGRPGTRGRPAGQEHESGLAFHRHERSWLLLASGRKRWYFHVGPEAPVTVLERVDEAELRTREVEPGASAAALFVHEQVPGECILVPDGVWHCTYNVDGADEGLTLGLGGVGRLHSDAEALAAEGDVDALSQVSAATLEVEAPQLARTAAEQSQLSVLKWLASEATGSGARALCAADHAGASPLHFAAAAGAPEVANWLVQCAGATPGLRDSHGTTPAHWAARSGCVEVLKVLHEAGAELEAADDHSSCTPLHLVAAEGHLAAVRWLVESASVNSGIPDACARLPEDWAAAAGHSELASWLHQHRHQNNRKQR</sequence>
<dbReference type="PROSITE" id="PS50012">
    <property type="entry name" value="RCC1_3"/>
    <property type="match status" value="2"/>
</dbReference>
<dbReference type="Gene3D" id="1.25.40.20">
    <property type="entry name" value="Ankyrin repeat-containing domain"/>
    <property type="match status" value="2"/>
</dbReference>
<dbReference type="AlphaFoldDB" id="A0A813JXF2"/>
<comment type="caution">
    <text evidence="3">The sequence shown here is derived from an EMBL/GenBank/DDBJ whole genome shotgun (WGS) entry which is preliminary data.</text>
</comment>
<proteinExistence type="predicted"/>
<protein>
    <submittedName>
        <fullName evidence="3">Uncharacterized protein</fullName>
    </submittedName>
</protein>
<organism evidence="3 4">
    <name type="scientific">Polarella glacialis</name>
    <name type="common">Dinoflagellate</name>
    <dbReference type="NCBI Taxonomy" id="89957"/>
    <lineage>
        <taxon>Eukaryota</taxon>
        <taxon>Sar</taxon>
        <taxon>Alveolata</taxon>
        <taxon>Dinophyceae</taxon>
        <taxon>Suessiales</taxon>
        <taxon>Suessiaceae</taxon>
        <taxon>Polarella</taxon>
    </lineage>
</organism>
<dbReference type="SUPFAM" id="SSF48403">
    <property type="entry name" value="Ankyrin repeat"/>
    <property type="match status" value="1"/>
</dbReference>
<feature type="repeat" description="ANK" evidence="1">
    <location>
        <begin position="684"/>
        <end position="716"/>
    </location>
</feature>
<dbReference type="InterPro" id="IPR036770">
    <property type="entry name" value="Ankyrin_rpt-contain_sf"/>
</dbReference>
<evidence type="ECO:0000256" key="1">
    <source>
        <dbReference type="PROSITE-ProRule" id="PRU00023"/>
    </source>
</evidence>
<dbReference type="SMART" id="SM00248">
    <property type="entry name" value="ANK"/>
    <property type="match status" value="3"/>
</dbReference>
<dbReference type="Proteomes" id="UP000626109">
    <property type="component" value="Unassembled WGS sequence"/>
</dbReference>
<keyword evidence="1" id="KW-0040">ANK repeat</keyword>
<feature type="non-terminal residue" evidence="3">
    <location>
        <position position="1"/>
    </location>
</feature>
<dbReference type="SUPFAM" id="SSF51197">
    <property type="entry name" value="Clavaminate synthase-like"/>
    <property type="match status" value="1"/>
</dbReference>
<dbReference type="PROSITE" id="PS50297">
    <property type="entry name" value="ANK_REP_REGION"/>
    <property type="match status" value="1"/>
</dbReference>
<dbReference type="EMBL" id="CAJNNW010026727">
    <property type="protein sequence ID" value="CAE8687308.1"/>
    <property type="molecule type" value="Genomic_DNA"/>
</dbReference>
<accession>A0A813JXF2</accession>
<dbReference type="InterPro" id="IPR002110">
    <property type="entry name" value="Ankyrin_rpt"/>
</dbReference>